<proteinExistence type="predicted"/>
<dbReference type="Proteomes" id="UP000050795">
    <property type="component" value="Unassembled WGS sequence"/>
</dbReference>
<keyword evidence="1" id="KW-1185">Reference proteome</keyword>
<name>A0AA85KCU0_TRIRE</name>
<evidence type="ECO:0000313" key="1">
    <source>
        <dbReference type="Proteomes" id="UP000050795"/>
    </source>
</evidence>
<organism evidence="1 2">
    <name type="scientific">Trichobilharzia regenti</name>
    <name type="common">Nasal bird schistosome</name>
    <dbReference type="NCBI Taxonomy" id="157069"/>
    <lineage>
        <taxon>Eukaryota</taxon>
        <taxon>Metazoa</taxon>
        <taxon>Spiralia</taxon>
        <taxon>Lophotrochozoa</taxon>
        <taxon>Platyhelminthes</taxon>
        <taxon>Trematoda</taxon>
        <taxon>Digenea</taxon>
        <taxon>Strigeidida</taxon>
        <taxon>Schistosomatoidea</taxon>
        <taxon>Schistosomatidae</taxon>
        <taxon>Trichobilharzia</taxon>
    </lineage>
</organism>
<evidence type="ECO:0000313" key="2">
    <source>
        <dbReference type="WBParaSite" id="TREG1_80370.1"/>
    </source>
</evidence>
<reference evidence="2" key="2">
    <citation type="submission" date="2023-11" db="UniProtKB">
        <authorList>
            <consortium name="WormBaseParasite"/>
        </authorList>
    </citation>
    <scope>IDENTIFICATION</scope>
</reference>
<protein>
    <submittedName>
        <fullName evidence="2">Uncharacterized protein</fullName>
    </submittedName>
</protein>
<dbReference type="AlphaFoldDB" id="A0AA85KCU0"/>
<sequence>MPNIRRLQLKVFRRLCILSASSPRRTISSAYSKSTRLFPGSKSIPESLKSLRVKSISTSMMKLNRKGDNGHP</sequence>
<dbReference type="WBParaSite" id="TREG1_80370.1">
    <property type="protein sequence ID" value="TREG1_80370.1"/>
    <property type="gene ID" value="TREG1_80370"/>
</dbReference>
<reference evidence="1" key="1">
    <citation type="submission" date="2022-06" db="EMBL/GenBank/DDBJ databases">
        <authorList>
            <person name="Berger JAMES D."/>
            <person name="Berger JAMES D."/>
        </authorList>
    </citation>
    <scope>NUCLEOTIDE SEQUENCE [LARGE SCALE GENOMIC DNA]</scope>
</reference>
<accession>A0AA85KCU0</accession>